<sequence length="37" mass="4575">MEYFVNNRPKMLINSVVDMFFFQFPRKLRTNLRVSVH</sequence>
<dbReference type="AlphaFoldDB" id="R4K146"/>
<evidence type="ECO:0000313" key="2">
    <source>
        <dbReference type="Proteomes" id="UP000013523"/>
    </source>
</evidence>
<proteinExistence type="predicted"/>
<name>R4K146_CLOPA</name>
<accession>R4K146</accession>
<keyword evidence="2" id="KW-1185">Reference proteome</keyword>
<dbReference type="EMBL" id="CP003261">
    <property type="protein sequence ID" value="AGK95481.1"/>
    <property type="molecule type" value="Genomic_DNA"/>
</dbReference>
<protein>
    <submittedName>
        <fullName evidence="1">Uncharacterized protein</fullName>
    </submittedName>
</protein>
<dbReference type="KEGG" id="cpas:Clopa_0421"/>
<dbReference type="Proteomes" id="UP000013523">
    <property type="component" value="Chromosome"/>
</dbReference>
<gene>
    <name evidence="1" type="ORF">Clopa_0421</name>
</gene>
<evidence type="ECO:0000313" key="1">
    <source>
        <dbReference type="EMBL" id="AGK95481.1"/>
    </source>
</evidence>
<organism evidence="1 2">
    <name type="scientific">Clostridium pasteurianum BC1</name>
    <dbReference type="NCBI Taxonomy" id="86416"/>
    <lineage>
        <taxon>Bacteria</taxon>
        <taxon>Bacillati</taxon>
        <taxon>Bacillota</taxon>
        <taxon>Clostridia</taxon>
        <taxon>Eubacteriales</taxon>
        <taxon>Clostridiaceae</taxon>
        <taxon>Clostridium</taxon>
    </lineage>
</organism>
<reference evidence="1 2" key="1">
    <citation type="submission" date="2012-01" db="EMBL/GenBank/DDBJ databases">
        <title>Complete sequence of chromosome of Clostridium pasteurianum BC1.</title>
        <authorList>
            <consortium name="US DOE Joint Genome Institute"/>
            <person name="Lucas S."/>
            <person name="Han J."/>
            <person name="Lapidus A."/>
            <person name="Cheng J.-F."/>
            <person name="Goodwin L."/>
            <person name="Pitluck S."/>
            <person name="Peters L."/>
            <person name="Mikhailova N."/>
            <person name="Teshima H."/>
            <person name="Detter J.C."/>
            <person name="Han C."/>
            <person name="Tapia R."/>
            <person name="Land M."/>
            <person name="Hauser L."/>
            <person name="Kyrpides N."/>
            <person name="Ivanova N."/>
            <person name="Pagani I."/>
            <person name="Dunn J."/>
            <person name="Taghavi S."/>
            <person name="Francis A."/>
            <person name="van der Lelie D."/>
            <person name="Woyke T."/>
        </authorList>
    </citation>
    <scope>NUCLEOTIDE SEQUENCE [LARGE SCALE GENOMIC DNA]</scope>
    <source>
        <strain evidence="1 2">BC1</strain>
    </source>
</reference>
<dbReference type="HOGENOM" id="CLU_3342310_0_0_9"/>